<dbReference type="GeneID" id="75914408"/>
<accession>A0AAD5HCY6</accession>
<comment type="caution">
    <text evidence="1">The sequence shown here is derived from an EMBL/GenBank/DDBJ whole genome shotgun (WGS) entry which is preliminary data.</text>
</comment>
<organism evidence="1 2">
    <name type="scientific">Umbelopsis ramanniana AG</name>
    <dbReference type="NCBI Taxonomy" id="1314678"/>
    <lineage>
        <taxon>Eukaryota</taxon>
        <taxon>Fungi</taxon>
        <taxon>Fungi incertae sedis</taxon>
        <taxon>Mucoromycota</taxon>
        <taxon>Mucoromycotina</taxon>
        <taxon>Umbelopsidomycetes</taxon>
        <taxon>Umbelopsidales</taxon>
        <taxon>Umbelopsidaceae</taxon>
        <taxon>Umbelopsis</taxon>
    </lineage>
</organism>
<evidence type="ECO:0000313" key="1">
    <source>
        <dbReference type="EMBL" id="KAI8579735.1"/>
    </source>
</evidence>
<dbReference type="EMBL" id="MU620918">
    <property type="protein sequence ID" value="KAI8579735.1"/>
    <property type="molecule type" value="Genomic_DNA"/>
</dbReference>
<dbReference type="RefSeq" id="XP_051444739.1">
    <property type="nucleotide sequence ID" value="XM_051589063.1"/>
</dbReference>
<sequence>MNIDKYNNLTLYCKISGNSTFFPVSKPIKMMAYADDLLVLLSSSREWSTLLSIMQTYHSASNAKINMQNTVLFPLNGYPHQE</sequence>
<name>A0AAD5HCY6_UMBRA</name>
<reference evidence="1" key="1">
    <citation type="submission" date="2021-06" db="EMBL/GenBank/DDBJ databases">
        <authorList>
            <consortium name="DOE Joint Genome Institute"/>
            <person name="Mondo S.J."/>
            <person name="Amses K.R."/>
            <person name="Simmons D.R."/>
            <person name="Longcore J.E."/>
            <person name="Seto K."/>
            <person name="Alves G.H."/>
            <person name="Bonds A.E."/>
            <person name="Quandt C.A."/>
            <person name="Davis W.J."/>
            <person name="Chang Y."/>
            <person name="Letcher P.M."/>
            <person name="Powell M.J."/>
            <person name="Kuo A."/>
            <person name="Labutti K."/>
            <person name="Pangilinan J."/>
            <person name="Andreopoulos W."/>
            <person name="Tritt A."/>
            <person name="Riley R."/>
            <person name="Hundley H."/>
            <person name="Johnson J."/>
            <person name="Lipzen A."/>
            <person name="Barry K."/>
            <person name="Berbee M.L."/>
            <person name="Buchler N.E."/>
            <person name="Grigoriev I.V."/>
            <person name="Spatafora J.W."/>
            <person name="Stajich J.E."/>
            <person name="James T.Y."/>
        </authorList>
    </citation>
    <scope>NUCLEOTIDE SEQUENCE</scope>
    <source>
        <strain evidence="1">AG</strain>
    </source>
</reference>
<dbReference type="AlphaFoldDB" id="A0AAD5HCY6"/>
<evidence type="ECO:0008006" key="3">
    <source>
        <dbReference type="Google" id="ProtNLM"/>
    </source>
</evidence>
<dbReference type="Proteomes" id="UP001206595">
    <property type="component" value="Unassembled WGS sequence"/>
</dbReference>
<evidence type="ECO:0000313" key="2">
    <source>
        <dbReference type="Proteomes" id="UP001206595"/>
    </source>
</evidence>
<reference evidence="1" key="2">
    <citation type="journal article" date="2022" name="Proc. Natl. Acad. Sci. U.S.A.">
        <title>Diploid-dominant life cycles characterize the early evolution of Fungi.</title>
        <authorList>
            <person name="Amses K.R."/>
            <person name="Simmons D.R."/>
            <person name="Longcore J.E."/>
            <person name="Mondo S.J."/>
            <person name="Seto K."/>
            <person name="Jeronimo G.H."/>
            <person name="Bonds A.E."/>
            <person name="Quandt C.A."/>
            <person name="Davis W.J."/>
            <person name="Chang Y."/>
            <person name="Federici B.A."/>
            <person name="Kuo A."/>
            <person name="LaButti K."/>
            <person name="Pangilinan J."/>
            <person name="Andreopoulos W."/>
            <person name="Tritt A."/>
            <person name="Riley R."/>
            <person name="Hundley H."/>
            <person name="Johnson J."/>
            <person name="Lipzen A."/>
            <person name="Barry K."/>
            <person name="Lang B.F."/>
            <person name="Cuomo C.A."/>
            <person name="Buchler N.E."/>
            <person name="Grigoriev I.V."/>
            <person name="Spatafora J.W."/>
            <person name="Stajich J.E."/>
            <person name="James T.Y."/>
        </authorList>
    </citation>
    <scope>NUCLEOTIDE SEQUENCE</scope>
    <source>
        <strain evidence="1">AG</strain>
    </source>
</reference>
<keyword evidence="2" id="KW-1185">Reference proteome</keyword>
<protein>
    <recommendedName>
        <fullName evidence="3">Reverse transcriptase domain-containing protein</fullName>
    </recommendedName>
</protein>
<proteinExistence type="predicted"/>
<gene>
    <name evidence="1" type="ORF">K450DRAFT_241263</name>
</gene>